<accession>A0AA46SUN7</accession>
<dbReference type="GO" id="GO:0030973">
    <property type="term" value="F:molybdate ion binding"/>
    <property type="evidence" value="ECO:0007669"/>
    <property type="project" value="TreeGrafter"/>
</dbReference>
<reference evidence="2" key="1">
    <citation type="submission" date="2022-06" db="EMBL/GenBank/DDBJ databases">
        <title>Dynamics of rice microbiomes reveals core vertical transmitted seed endophytes.</title>
        <authorList>
            <person name="Liao K."/>
            <person name="Zhang X."/>
        </authorList>
    </citation>
    <scope>NUCLEOTIDE SEQUENCE</scope>
    <source>
        <strain evidence="2">JR3-14</strain>
    </source>
</reference>
<evidence type="ECO:0000256" key="1">
    <source>
        <dbReference type="SAM" id="SignalP"/>
    </source>
</evidence>
<dbReference type="SUPFAM" id="SSF53850">
    <property type="entry name" value="Periplasmic binding protein-like II"/>
    <property type="match status" value="1"/>
</dbReference>
<proteinExistence type="predicted"/>
<sequence length="269" mass="27649">MRRSLIPLTLAALLLASTSASAATAPGADRAAPPTTREVLSSGGIMGAIRAVAPDYERATGVKLHIEAAPSMGDTPQAIPNRLARHEPADVLLMVGAALDTLVASGQARPASRVDLGESYIAMAVKQGAPTPDISTMAAFRKTLLDSQSVAYSDSASGVYLSRTLFPRMRLGAGFAAKAQMIPAEPVDAVVARGQAQLGFQQLSELKPVPGITIVGLIPKQAQQMTLYSGAVASTQPQAAQALLDYLASPAAAKAIADNGLTPLAGKKK</sequence>
<dbReference type="PANTHER" id="PTHR30632">
    <property type="entry name" value="MOLYBDATE-BINDING PERIPLASMIC PROTEIN"/>
    <property type="match status" value="1"/>
</dbReference>
<dbReference type="EMBL" id="CP099534">
    <property type="protein sequence ID" value="UYK88865.1"/>
    <property type="molecule type" value="Genomic_DNA"/>
</dbReference>
<dbReference type="Proteomes" id="UP001164392">
    <property type="component" value="Chromosome"/>
</dbReference>
<protein>
    <submittedName>
        <fullName evidence="2">Substrate-binding domain-containing protein</fullName>
    </submittedName>
</protein>
<gene>
    <name evidence="2" type="ORF">NG824_20785</name>
</gene>
<dbReference type="PANTHER" id="PTHR30632:SF11">
    <property type="entry name" value="BLR4797 PROTEIN"/>
    <property type="match status" value="1"/>
</dbReference>
<feature type="signal peptide" evidence="1">
    <location>
        <begin position="1"/>
        <end position="22"/>
    </location>
</feature>
<evidence type="ECO:0000313" key="3">
    <source>
        <dbReference type="Proteomes" id="UP001164392"/>
    </source>
</evidence>
<name>A0AA46SUN7_9XANT</name>
<feature type="chain" id="PRO_5041364633" evidence="1">
    <location>
        <begin position="23"/>
        <end position="269"/>
    </location>
</feature>
<dbReference type="Gene3D" id="3.40.190.10">
    <property type="entry name" value="Periplasmic binding protein-like II"/>
    <property type="match status" value="2"/>
</dbReference>
<evidence type="ECO:0000313" key="2">
    <source>
        <dbReference type="EMBL" id="UYK88865.1"/>
    </source>
</evidence>
<dbReference type="Pfam" id="PF13531">
    <property type="entry name" value="SBP_bac_11"/>
    <property type="match status" value="1"/>
</dbReference>
<dbReference type="AlphaFoldDB" id="A0AA46SUN7"/>
<keyword evidence="1" id="KW-0732">Signal</keyword>
<dbReference type="RefSeq" id="WP_152235534.1">
    <property type="nucleotide sequence ID" value="NZ_CP099534.1"/>
</dbReference>
<dbReference type="InterPro" id="IPR050682">
    <property type="entry name" value="ModA/WtpA"/>
</dbReference>
<dbReference type="GO" id="GO:0015689">
    <property type="term" value="P:molybdate ion transport"/>
    <property type="evidence" value="ECO:0007669"/>
    <property type="project" value="TreeGrafter"/>
</dbReference>
<organism evidence="2 3">
    <name type="scientific">Xanthomonas sacchari</name>
    <dbReference type="NCBI Taxonomy" id="56458"/>
    <lineage>
        <taxon>Bacteria</taxon>
        <taxon>Pseudomonadati</taxon>
        <taxon>Pseudomonadota</taxon>
        <taxon>Gammaproteobacteria</taxon>
        <taxon>Lysobacterales</taxon>
        <taxon>Lysobacteraceae</taxon>
        <taxon>Xanthomonas</taxon>
    </lineage>
</organism>